<evidence type="ECO:0000259" key="1">
    <source>
        <dbReference type="Pfam" id="PF12937"/>
    </source>
</evidence>
<reference evidence="2 3" key="1">
    <citation type="submission" date="2018-11" db="EMBL/GenBank/DDBJ databases">
        <title>Genome assembly of Steccherinum ochraceum LE-BIN_3174, the white-rot fungus of the Steccherinaceae family (The Residual Polyporoid clade, Polyporales, Basidiomycota).</title>
        <authorList>
            <person name="Fedorova T.V."/>
            <person name="Glazunova O.A."/>
            <person name="Landesman E.O."/>
            <person name="Moiseenko K.V."/>
            <person name="Psurtseva N.V."/>
            <person name="Savinova O.S."/>
            <person name="Shakhova N.V."/>
            <person name="Tyazhelova T.V."/>
            <person name="Vasina D.V."/>
        </authorList>
    </citation>
    <scope>NUCLEOTIDE SEQUENCE [LARGE SCALE GENOMIC DNA]</scope>
    <source>
        <strain evidence="2 3">LE-BIN_3174</strain>
    </source>
</reference>
<proteinExistence type="predicted"/>
<dbReference type="AlphaFoldDB" id="A0A4R0RPB5"/>
<dbReference type="SUPFAM" id="SSF52047">
    <property type="entry name" value="RNI-like"/>
    <property type="match status" value="1"/>
</dbReference>
<feature type="non-terminal residue" evidence="2">
    <location>
        <position position="225"/>
    </location>
</feature>
<feature type="domain" description="F-box" evidence="1">
    <location>
        <begin position="4"/>
        <end position="49"/>
    </location>
</feature>
<dbReference type="SUPFAM" id="SSF81383">
    <property type="entry name" value="F-box domain"/>
    <property type="match status" value="1"/>
</dbReference>
<dbReference type="InterPro" id="IPR001810">
    <property type="entry name" value="F-box_dom"/>
</dbReference>
<evidence type="ECO:0000313" key="2">
    <source>
        <dbReference type="EMBL" id="TCD67169.1"/>
    </source>
</evidence>
<evidence type="ECO:0000313" key="3">
    <source>
        <dbReference type="Proteomes" id="UP000292702"/>
    </source>
</evidence>
<dbReference type="STRING" id="92696.A0A4R0RPB5"/>
<comment type="caution">
    <text evidence="2">The sequence shown here is derived from an EMBL/GenBank/DDBJ whole genome shotgun (WGS) entry which is preliminary data.</text>
</comment>
<protein>
    <recommendedName>
        <fullName evidence="1">F-box domain-containing protein</fullName>
    </recommendedName>
</protein>
<dbReference type="InterPro" id="IPR036047">
    <property type="entry name" value="F-box-like_dom_sf"/>
</dbReference>
<organism evidence="2 3">
    <name type="scientific">Steccherinum ochraceum</name>
    <dbReference type="NCBI Taxonomy" id="92696"/>
    <lineage>
        <taxon>Eukaryota</taxon>
        <taxon>Fungi</taxon>
        <taxon>Dikarya</taxon>
        <taxon>Basidiomycota</taxon>
        <taxon>Agaricomycotina</taxon>
        <taxon>Agaricomycetes</taxon>
        <taxon>Polyporales</taxon>
        <taxon>Steccherinaceae</taxon>
        <taxon>Steccherinum</taxon>
    </lineage>
</organism>
<sequence length="225" mass="25679">MTTFLDLPLELLPLILQHFLRPSHLALAALVNKDFHSFAIPHLYRKVYIYAWHTNVKTRFVKLFETLASCPHLARFVEEMTIRDFPRALLLSERRAVLHTCLAGIRNCLSLRACTWTRDGSLSDDILHALCALPRFASLEINGNNVWQYSPGTLVRFERLERLCVVMPGAPVVEVLPAWLQRTGKTLRRLTLLCQSSPRINDGLLGEVAFYLKNLDHLHLLGCAK</sequence>
<accession>A0A4R0RPB5</accession>
<dbReference type="EMBL" id="RWJN01000107">
    <property type="protein sequence ID" value="TCD67169.1"/>
    <property type="molecule type" value="Genomic_DNA"/>
</dbReference>
<gene>
    <name evidence="2" type="ORF">EIP91_000395</name>
</gene>
<name>A0A4R0RPB5_9APHY</name>
<keyword evidence="3" id="KW-1185">Reference proteome</keyword>
<dbReference type="OrthoDB" id="2585512at2759"/>
<dbReference type="Pfam" id="PF12937">
    <property type="entry name" value="F-box-like"/>
    <property type="match status" value="1"/>
</dbReference>
<dbReference type="Proteomes" id="UP000292702">
    <property type="component" value="Unassembled WGS sequence"/>
</dbReference>